<dbReference type="Proteomes" id="UP000218334">
    <property type="component" value="Unassembled WGS sequence"/>
</dbReference>
<keyword evidence="2" id="KW-1185">Reference proteome</keyword>
<name>A0A2H3BDB5_9AGAR</name>
<dbReference type="EMBL" id="KZ293472">
    <property type="protein sequence ID" value="PBK61823.1"/>
    <property type="molecule type" value="Genomic_DNA"/>
</dbReference>
<sequence>MTGGKGDANNTVNDHEASPAGYNFTEWANSLIRSFVQGIAMGETGSCVDCGAPERLEAEIAGDIGSEINGGHPYSCGHAGWERAVPGHFLVAAPLFLSPLLLCEFFQCDIVQLDKYVSKASVNRHYACRDLL</sequence>
<evidence type="ECO:0000313" key="2">
    <source>
        <dbReference type="Proteomes" id="UP000218334"/>
    </source>
</evidence>
<evidence type="ECO:0000313" key="1">
    <source>
        <dbReference type="EMBL" id="PBK61823.1"/>
    </source>
</evidence>
<proteinExistence type="predicted"/>
<protein>
    <submittedName>
        <fullName evidence="1">Uncharacterized protein</fullName>
    </submittedName>
</protein>
<organism evidence="1 2">
    <name type="scientific">Armillaria solidipes</name>
    <dbReference type="NCBI Taxonomy" id="1076256"/>
    <lineage>
        <taxon>Eukaryota</taxon>
        <taxon>Fungi</taxon>
        <taxon>Dikarya</taxon>
        <taxon>Basidiomycota</taxon>
        <taxon>Agaricomycotina</taxon>
        <taxon>Agaricomycetes</taxon>
        <taxon>Agaricomycetidae</taxon>
        <taxon>Agaricales</taxon>
        <taxon>Marasmiineae</taxon>
        <taxon>Physalacriaceae</taxon>
        <taxon>Armillaria</taxon>
    </lineage>
</organism>
<dbReference type="AlphaFoldDB" id="A0A2H3BDB5"/>
<reference evidence="2" key="1">
    <citation type="journal article" date="2017" name="Nat. Ecol. Evol.">
        <title>Genome expansion and lineage-specific genetic innovations in the forest pathogenic fungi Armillaria.</title>
        <authorList>
            <person name="Sipos G."/>
            <person name="Prasanna A.N."/>
            <person name="Walter M.C."/>
            <person name="O'Connor E."/>
            <person name="Balint B."/>
            <person name="Krizsan K."/>
            <person name="Kiss B."/>
            <person name="Hess J."/>
            <person name="Varga T."/>
            <person name="Slot J."/>
            <person name="Riley R."/>
            <person name="Boka B."/>
            <person name="Rigling D."/>
            <person name="Barry K."/>
            <person name="Lee J."/>
            <person name="Mihaltcheva S."/>
            <person name="LaButti K."/>
            <person name="Lipzen A."/>
            <person name="Waldron R."/>
            <person name="Moloney N.M."/>
            <person name="Sperisen C."/>
            <person name="Kredics L."/>
            <person name="Vagvoelgyi C."/>
            <person name="Patrignani A."/>
            <person name="Fitzpatrick D."/>
            <person name="Nagy I."/>
            <person name="Doyle S."/>
            <person name="Anderson J.B."/>
            <person name="Grigoriev I.V."/>
            <person name="Gueldener U."/>
            <person name="Muensterkoetter M."/>
            <person name="Nagy L.G."/>
        </authorList>
    </citation>
    <scope>NUCLEOTIDE SEQUENCE [LARGE SCALE GENOMIC DNA]</scope>
    <source>
        <strain evidence="2">28-4</strain>
    </source>
</reference>
<gene>
    <name evidence="1" type="ORF">ARMSODRAFT_1025364</name>
</gene>
<accession>A0A2H3BDB5</accession>